<feature type="compositionally biased region" description="Basic and acidic residues" evidence="4">
    <location>
        <begin position="640"/>
        <end position="664"/>
    </location>
</feature>
<protein>
    <recommendedName>
        <fullName evidence="7">U3 small nucleolar RNA-associated protein 14</fullName>
    </recommendedName>
</protein>
<keyword evidence="3" id="KW-0539">Nucleus</keyword>
<evidence type="ECO:0000256" key="3">
    <source>
        <dbReference type="ARBA" id="ARBA00023242"/>
    </source>
</evidence>
<feature type="compositionally biased region" description="Polar residues" evidence="4">
    <location>
        <begin position="271"/>
        <end position="283"/>
    </location>
</feature>
<evidence type="ECO:0000256" key="4">
    <source>
        <dbReference type="SAM" id="MobiDB-lite"/>
    </source>
</evidence>
<evidence type="ECO:0000256" key="1">
    <source>
        <dbReference type="ARBA" id="ARBA00004604"/>
    </source>
</evidence>
<evidence type="ECO:0008006" key="7">
    <source>
        <dbReference type="Google" id="ProtNLM"/>
    </source>
</evidence>
<organism evidence="5 6">
    <name type="scientific">Lepraria finkii</name>
    <dbReference type="NCBI Taxonomy" id="1340010"/>
    <lineage>
        <taxon>Eukaryota</taxon>
        <taxon>Fungi</taxon>
        <taxon>Dikarya</taxon>
        <taxon>Ascomycota</taxon>
        <taxon>Pezizomycotina</taxon>
        <taxon>Lecanoromycetes</taxon>
        <taxon>OSLEUM clade</taxon>
        <taxon>Lecanoromycetidae</taxon>
        <taxon>Lecanorales</taxon>
        <taxon>Lecanorineae</taxon>
        <taxon>Stereocaulaceae</taxon>
        <taxon>Lepraria</taxon>
    </lineage>
</organism>
<feature type="compositionally biased region" description="Basic and acidic residues" evidence="4">
    <location>
        <begin position="524"/>
        <end position="582"/>
    </location>
</feature>
<feature type="compositionally biased region" description="Acidic residues" evidence="4">
    <location>
        <begin position="587"/>
        <end position="604"/>
    </location>
</feature>
<gene>
    <name evidence="5" type="ORF">ABVK25_009720</name>
</gene>
<feature type="compositionally biased region" description="Basic and acidic residues" evidence="4">
    <location>
        <begin position="143"/>
        <end position="174"/>
    </location>
</feature>
<reference evidence="5 6" key="1">
    <citation type="submission" date="2024-09" db="EMBL/GenBank/DDBJ databases">
        <title>Rethinking Asexuality: The Enigmatic Case of Functional Sexual Genes in Lepraria (Stereocaulaceae).</title>
        <authorList>
            <person name="Doellman M."/>
            <person name="Sun Y."/>
            <person name="Barcenas-Pena A."/>
            <person name="Lumbsch H.T."/>
            <person name="Grewe F."/>
        </authorList>
    </citation>
    <scope>NUCLEOTIDE SEQUENCE [LARGE SCALE GENOMIC DNA]</scope>
    <source>
        <strain evidence="5 6">Grewe 0041</strain>
    </source>
</reference>
<keyword evidence="2" id="KW-0597">Phosphoprotein</keyword>
<feature type="compositionally biased region" description="Basic residues" evidence="4">
    <location>
        <begin position="13"/>
        <end position="23"/>
    </location>
</feature>
<evidence type="ECO:0000256" key="2">
    <source>
        <dbReference type="ARBA" id="ARBA00022553"/>
    </source>
</evidence>
<dbReference type="EMBL" id="JBHFEH010000054">
    <property type="protein sequence ID" value="KAL2049993.1"/>
    <property type="molecule type" value="Genomic_DNA"/>
</dbReference>
<feature type="compositionally biased region" description="Polar residues" evidence="4">
    <location>
        <begin position="768"/>
        <end position="781"/>
    </location>
</feature>
<sequence>MQGRRSSVGPSIRKAKPQKQKGKRSLDALSMAEQQNPERLKIRRSRLGQAEKEPTKRKRRDEDEDSDLKEGPEQAKRRKAGDKDRYGNEIEVGSDSSGNEWVVGQVDDDNDSDLDSDEAMGTSDEERFEGFAFRGSSATTPQSKDRSRVLETDDRDDGIREINLREDGDEHGSFDEEGDGLGHNAVDLATMLDASENASGDTSEDASEDGKLQPRGSGGPDGSGDDSSGSDDDNHITDDEPSDGEERSMFLYSGDEDEPGDSAKLAALQARISNMSAEDQGTMRTRAPADTQESTVPSNFPLDSNQRITVADMAGMIPSNIDPGGRKTPKHQAENDAKGSGKRDGLAKKLDEPLPKRQQDRLDRAAAYEQSKETLKRWIDTVKHNRRADHLSFPLKDPNAVAAQGSQRLLPTSYSQPLTDLETTIQNILQDSGLAAPNGKSEEDKLQAFEELQTIKMPLEEVQARRAELRKARELLFREEVRAKRIKKIKSKSYRKVHRKERERTAQQEKEALTAAGVDDSESEQERKGRRRAEERMGARHRESKWAKGVKDSGRAKWDEDARGGVTEMARRGEELRRRIEGKQVAGDEDGMFSSESESDEEDEMKNGDHKSQNRLQRFNGNANELDSDAGGSKLASMDFMKRAEAARKARNDADVENLRRELAGEDAPSEEEPSEVPGRRLFGPMKSKPPPSKDGPLELKSEFEEREDSDIEGYRGRGGEDDLEIIVDPLGAHGKAMRIAKPSLGDGKKNAGPQRSDDQLLDASENPWLTSSKKASNGSKRQAKDTDRGAIISNTIAPSDAPPTKIAKPRSALKGARDAEKTRQDVELPKAAASAVTIDADDEGDDTERLPFVLRNQDLVRKAFAGDEVVADFDREKQQTVEDEQDKIVDDTLPGWGNWTGAGIGKKQEKRNKGKVLTKEPGIAKEKRQDAKLDRVIINEKRVKKNAKYLASNLPHPFETRQQYERSLRLPVGPEWTTKETFQSATKPRILMKQGVIAPMIKPMI</sequence>
<feature type="compositionally biased region" description="Polar residues" evidence="4">
    <location>
        <begin position="291"/>
        <end position="308"/>
    </location>
</feature>
<dbReference type="PANTHER" id="PTHR14150:SF12">
    <property type="entry name" value="U3 SMALL NUCLEOLAR RNA-ASSOCIATED PROTEIN 14 HOMOLOG A"/>
    <property type="match status" value="1"/>
</dbReference>
<accession>A0ABR4AWE7</accession>
<dbReference type="PANTHER" id="PTHR14150">
    <property type="entry name" value="U3 SMALL NUCLEOLAR RNA-ASSOCIATED PROTEIN 14"/>
    <property type="match status" value="1"/>
</dbReference>
<dbReference type="Pfam" id="PF04615">
    <property type="entry name" value="Utp14"/>
    <property type="match status" value="1"/>
</dbReference>
<feature type="compositionally biased region" description="Basic residues" evidence="4">
    <location>
        <begin position="490"/>
        <end position="499"/>
    </location>
</feature>
<feature type="compositionally biased region" description="Acidic residues" evidence="4">
    <location>
        <begin position="106"/>
        <end position="118"/>
    </location>
</feature>
<feature type="compositionally biased region" description="Basic and acidic residues" evidence="4">
    <location>
        <begin position="331"/>
        <end position="368"/>
    </location>
</feature>
<feature type="region of interest" description="Disordered" evidence="4">
    <location>
        <begin position="490"/>
        <end position="847"/>
    </location>
</feature>
<keyword evidence="6" id="KW-1185">Reference proteome</keyword>
<feature type="compositionally biased region" description="Basic and acidic residues" evidence="4">
    <location>
        <begin position="232"/>
        <end position="248"/>
    </location>
</feature>
<name>A0ABR4AWE7_9LECA</name>
<comment type="subcellular location">
    <subcellularLocation>
        <location evidence="1">Nucleus</location>
        <location evidence="1">Nucleolus</location>
    </subcellularLocation>
</comment>
<dbReference type="InterPro" id="IPR006709">
    <property type="entry name" value="SSU_processome_Utp14"/>
</dbReference>
<evidence type="ECO:0000313" key="5">
    <source>
        <dbReference type="EMBL" id="KAL2049993.1"/>
    </source>
</evidence>
<evidence type="ECO:0000313" key="6">
    <source>
        <dbReference type="Proteomes" id="UP001590951"/>
    </source>
</evidence>
<feature type="compositionally biased region" description="Basic and acidic residues" evidence="4">
    <location>
        <begin position="500"/>
        <end position="512"/>
    </location>
</feature>
<feature type="compositionally biased region" description="Basic and acidic residues" evidence="4">
    <location>
        <begin position="816"/>
        <end position="829"/>
    </location>
</feature>
<proteinExistence type="predicted"/>
<dbReference type="Proteomes" id="UP001590951">
    <property type="component" value="Unassembled WGS sequence"/>
</dbReference>
<feature type="region of interest" description="Disordered" evidence="4">
    <location>
        <begin position="1"/>
        <end position="368"/>
    </location>
</feature>
<feature type="compositionally biased region" description="Polar residues" evidence="4">
    <location>
        <begin position="614"/>
        <end position="625"/>
    </location>
</feature>
<comment type="caution">
    <text evidence="5">The sequence shown here is derived from an EMBL/GenBank/DDBJ whole genome shotgun (WGS) entry which is preliminary data.</text>
</comment>
<feature type="compositionally biased region" description="Basic and acidic residues" evidence="4">
    <location>
        <begin position="68"/>
        <end position="88"/>
    </location>
</feature>